<accession>A0A9W4WQM4</accession>
<dbReference type="EMBL" id="CAMKVN010001988">
    <property type="protein sequence ID" value="CAI2179093.1"/>
    <property type="molecule type" value="Genomic_DNA"/>
</dbReference>
<sequence length="131" mass="15625">MVRCLLNIETNESNFEKYVVVLKSNHEFLMWSPSSSSIEKNIRHTSRNLIDMISFHIFKQHYLEAMNHKGIDDKKFNHVHKEIVEAWKNADKEVIEEYRNLSLNHYNYVINFAQDLILRSTQNRISKPDGF</sequence>
<dbReference type="OrthoDB" id="2447716at2759"/>
<protein>
    <submittedName>
        <fullName evidence="1">16486_t:CDS:1</fullName>
    </submittedName>
</protein>
<dbReference type="Proteomes" id="UP001153678">
    <property type="component" value="Unassembled WGS sequence"/>
</dbReference>
<proteinExistence type="predicted"/>
<gene>
    <name evidence="1" type="ORF">FWILDA_LOCUS8914</name>
</gene>
<keyword evidence="2" id="KW-1185">Reference proteome</keyword>
<organism evidence="1 2">
    <name type="scientific">Funneliformis geosporum</name>
    <dbReference type="NCBI Taxonomy" id="1117311"/>
    <lineage>
        <taxon>Eukaryota</taxon>
        <taxon>Fungi</taxon>
        <taxon>Fungi incertae sedis</taxon>
        <taxon>Mucoromycota</taxon>
        <taxon>Glomeromycotina</taxon>
        <taxon>Glomeromycetes</taxon>
        <taxon>Glomerales</taxon>
        <taxon>Glomeraceae</taxon>
        <taxon>Funneliformis</taxon>
    </lineage>
</organism>
<evidence type="ECO:0000313" key="2">
    <source>
        <dbReference type="Proteomes" id="UP001153678"/>
    </source>
</evidence>
<evidence type="ECO:0000313" key="1">
    <source>
        <dbReference type="EMBL" id="CAI2179093.1"/>
    </source>
</evidence>
<feature type="non-terminal residue" evidence="1">
    <location>
        <position position="131"/>
    </location>
</feature>
<comment type="caution">
    <text evidence="1">The sequence shown here is derived from an EMBL/GenBank/DDBJ whole genome shotgun (WGS) entry which is preliminary data.</text>
</comment>
<name>A0A9W4WQM4_9GLOM</name>
<dbReference type="AlphaFoldDB" id="A0A9W4WQM4"/>
<reference evidence="1" key="1">
    <citation type="submission" date="2022-08" db="EMBL/GenBank/DDBJ databases">
        <authorList>
            <person name="Kallberg Y."/>
            <person name="Tangrot J."/>
            <person name="Rosling A."/>
        </authorList>
    </citation>
    <scope>NUCLEOTIDE SEQUENCE</scope>
    <source>
        <strain evidence="1">Wild A</strain>
    </source>
</reference>